<comment type="caution">
    <text evidence="2">The sequence shown here is derived from an EMBL/GenBank/DDBJ whole genome shotgun (WGS) entry which is preliminary data.</text>
</comment>
<name>A0A8H3UVM8_VENIN</name>
<dbReference type="PANTHER" id="PTHR21310">
    <property type="entry name" value="AMINOGLYCOSIDE PHOSPHOTRANSFERASE-RELATED-RELATED"/>
    <property type="match status" value="1"/>
</dbReference>
<dbReference type="OrthoDB" id="5404599at2759"/>
<gene>
    <name evidence="2" type="ORF">EG327_008207</name>
    <name evidence="3" type="ORF">EG328_000276</name>
</gene>
<keyword evidence="5" id="KW-1185">Reference proteome</keyword>
<dbReference type="InterPro" id="IPR011009">
    <property type="entry name" value="Kinase-like_dom_sf"/>
</dbReference>
<proteinExistence type="predicted"/>
<dbReference type="SUPFAM" id="SSF56112">
    <property type="entry name" value="Protein kinase-like (PK-like)"/>
    <property type="match status" value="1"/>
</dbReference>
<reference evidence="2 5" key="1">
    <citation type="submission" date="2019-07" db="EMBL/GenBank/DDBJ databases">
        <title>Venturia inaequalis Genome Resource.</title>
        <authorList>
            <person name="Lichtner F.J."/>
        </authorList>
    </citation>
    <scope>NUCLEOTIDE SEQUENCE [LARGE SCALE GENOMIC DNA]</scope>
    <source>
        <strain evidence="3 4">120213</strain>
        <strain evidence="2 5">DMI_063113</strain>
    </source>
</reference>
<dbReference type="InterPro" id="IPR051678">
    <property type="entry name" value="AGP_Transferase"/>
</dbReference>
<protein>
    <recommendedName>
        <fullName evidence="1">Aminoglycoside phosphotransferase domain-containing protein</fullName>
    </recommendedName>
</protein>
<dbReference type="AlphaFoldDB" id="A0A8H3UVM8"/>
<evidence type="ECO:0000313" key="4">
    <source>
        <dbReference type="Proteomes" id="UP000447873"/>
    </source>
</evidence>
<evidence type="ECO:0000313" key="5">
    <source>
        <dbReference type="Proteomes" id="UP000490939"/>
    </source>
</evidence>
<evidence type="ECO:0000313" key="2">
    <source>
        <dbReference type="EMBL" id="KAE9976158.1"/>
    </source>
</evidence>
<dbReference type="PANTHER" id="PTHR21310:SF54">
    <property type="entry name" value="AMINOGLYCOSIDE PHOSPHOTRANSFERASE DOMAIN-CONTAINING PROTEIN"/>
    <property type="match status" value="1"/>
</dbReference>
<dbReference type="Proteomes" id="UP000490939">
    <property type="component" value="Unassembled WGS sequence"/>
</dbReference>
<dbReference type="Gene3D" id="3.90.1200.10">
    <property type="match status" value="1"/>
</dbReference>
<evidence type="ECO:0000313" key="3">
    <source>
        <dbReference type="EMBL" id="KAE9980457.1"/>
    </source>
</evidence>
<dbReference type="InterPro" id="IPR002575">
    <property type="entry name" value="Aminoglycoside_PTrfase"/>
</dbReference>
<evidence type="ECO:0000259" key="1">
    <source>
        <dbReference type="Pfam" id="PF01636"/>
    </source>
</evidence>
<dbReference type="EMBL" id="WNWR01000506">
    <property type="protein sequence ID" value="KAE9976158.1"/>
    <property type="molecule type" value="Genomic_DNA"/>
</dbReference>
<sequence length="301" mass="35170">MTAYPQISLAELPDSSQPHMDFLHTTWFKTHGRTRQFPTPEHLRSLFKPHQLPRPVRFEDLGLIVKFGSHVTITEAINLWAIRRVFQDAIPVPEVYGWRVLEQEGKTREVFIYMQLVPGPTLEQKWPELSATDKHTICSDLRAKVSCLRRLRDSESQQVIGSLCHEPALDLCLERLPLLRPFLSRVEFHDWLSWLWRRHVPDPRSIEDPWRDLLPDNGSIVFTHGDLRPANLIVTATSPVKIVAILDWEQAGWYPDYWEDCKARFTASHSGEWRGWIDQFLHPHTEALEAFDFYTCSLGRF</sequence>
<feature type="domain" description="Aminoglycoside phosphotransferase" evidence="1">
    <location>
        <begin position="81"/>
        <end position="255"/>
    </location>
</feature>
<organism evidence="2 5">
    <name type="scientific">Venturia inaequalis</name>
    <name type="common">Apple scab fungus</name>
    <dbReference type="NCBI Taxonomy" id="5025"/>
    <lineage>
        <taxon>Eukaryota</taxon>
        <taxon>Fungi</taxon>
        <taxon>Dikarya</taxon>
        <taxon>Ascomycota</taxon>
        <taxon>Pezizomycotina</taxon>
        <taxon>Dothideomycetes</taxon>
        <taxon>Pleosporomycetidae</taxon>
        <taxon>Venturiales</taxon>
        <taxon>Venturiaceae</taxon>
        <taxon>Venturia</taxon>
    </lineage>
</organism>
<dbReference type="EMBL" id="WNWS01000103">
    <property type="protein sequence ID" value="KAE9980457.1"/>
    <property type="molecule type" value="Genomic_DNA"/>
</dbReference>
<dbReference type="Pfam" id="PF01636">
    <property type="entry name" value="APH"/>
    <property type="match status" value="1"/>
</dbReference>
<accession>A0A8H3UVM8</accession>
<dbReference type="Proteomes" id="UP000447873">
    <property type="component" value="Unassembled WGS sequence"/>
</dbReference>